<dbReference type="SUPFAM" id="SSF56935">
    <property type="entry name" value="Porins"/>
    <property type="match status" value="1"/>
</dbReference>
<dbReference type="STRING" id="676599.ARC20_12610"/>
<evidence type="ECO:0000313" key="2">
    <source>
        <dbReference type="EMBL" id="KRG40661.1"/>
    </source>
</evidence>
<dbReference type="Proteomes" id="UP000051802">
    <property type="component" value="Unassembled WGS sequence"/>
</dbReference>
<dbReference type="OrthoDB" id="5292716at2"/>
<dbReference type="RefSeq" id="WP_057647565.1">
    <property type="nucleotide sequence ID" value="NZ_LLXU01000095.1"/>
</dbReference>
<feature type="signal peptide" evidence="1">
    <location>
        <begin position="1"/>
        <end position="22"/>
    </location>
</feature>
<gene>
    <name evidence="2" type="ORF">ARC20_12610</name>
</gene>
<evidence type="ECO:0000256" key="1">
    <source>
        <dbReference type="SAM" id="SignalP"/>
    </source>
</evidence>
<proteinExistence type="predicted"/>
<name>A0A0R0A6T8_9GAMM</name>
<sequence>MYRKCVSAALAAAMLVSFPALAQDAPTSESQWTGSGELGLTSATGNARTQNINALLAVGLDEGRWHHDASAFWLRSRGEVDTSTRTGSTSAMEDTANRYGVAFSSAFDLSERSYLIGSLRYDHDNFASYLWRGVAAASYGYRWRDDARMRLVTEIGPGFRRSHDTSTGAVENEGIARGLVDFSWQLSDNTRLLDTFLVESGRLNTFVQNDLGLQVSMTERLALKAGYQVRYNSDVDPGFKKTDTVTMLNLVYSVK</sequence>
<feature type="chain" id="PRO_5006390344" description="Salt-induced outer membrane protein" evidence="1">
    <location>
        <begin position="23"/>
        <end position="255"/>
    </location>
</feature>
<protein>
    <recommendedName>
        <fullName evidence="4">Salt-induced outer membrane protein</fullName>
    </recommendedName>
</protein>
<dbReference type="EMBL" id="LLXU01000095">
    <property type="protein sequence ID" value="KRG40661.1"/>
    <property type="molecule type" value="Genomic_DNA"/>
</dbReference>
<keyword evidence="1" id="KW-0732">Signal</keyword>
<accession>A0A0R0A6T8</accession>
<keyword evidence="3" id="KW-1185">Reference proteome</keyword>
<dbReference type="Pfam" id="PF04338">
    <property type="entry name" value="DUF481"/>
    <property type="match status" value="1"/>
</dbReference>
<dbReference type="AlphaFoldDB" id="A0A0R0A6T8"/>
<evidence type="ECO:0000313" key="3">
    <source>
        <dbReference type="Proteomes" id="UP000051802"/>
    </source>
</evidence>
<comment type="caution">
    <text evidence="2">The sequence shown here is derived from an EMBL/GenBank/DDBJ whole genome shotgun (WGS) entry which is preliminary data.</text>
</comment>
<evidence type="ECO:0008006" key="4">
    <source>
        <dbReference type="Google" id="ProtNLM"/>
    </source>
</evidence>
<organism evidence="2 3">
    <name type="scientific">Stenotrophomonas panacihumi</name>
    <dbReference type="NCBI Taxonomy" id="676599"/>
    <lineage>
        <taxon>Bacteria</taxon>
        <taxon>Pseudomonadati</taxon>
        <taxon>Pseudomonadota</taxon>
        <taxon>Gammaproteobacteria</taxon>
        <taxon>Lysobacterales</taxon>
        <taxon>Lysobacteraceae</taxon>
        <taxon>Stenotrophomonas</taxon>
    </lineage>
</organism>
<dbReference type="InterPro" id="IPR007433">
    <property type="entry name" value="DUF481"/>
</dbReference>
<reference evidence="2 3" key="1">
    <citation type="submission" date="2015-10" db="EMBL/GenBank/DDBJ databases">
        <title>Genome sequencing and analysis of members of genus Stenotrophomonas.</title>
        <authorList>
            <person name="Patil P.P."/>
            <person name="Midha S."/>
            <person name="Patil P.B."/>
        </authorList>
    </citation>
    <scope>NUCLEOTIDE SEQUENCE [LARGE SCALE GENOMIC DNA]</scope>
    <source>
        <strain evidence="2 3">JCM 16536</strain>
    </source>
</reference>